<protein>
    <recommendedName>
        <fullName evidence="4">O-antigen ligase</fullName>
    </recommendedName>
</protein>
<feature type="transmembrane region" description="Helical" evidence="1">
    <location>
        <begin position="341"/>
        <end position="363"/>
    </location>
</feature>
<keyword evidence="1" id="KW-0812">Transmembrane</keyword>
<feature type="transmembrane region" description="Helical" evidence="1">
    <location>
        <begin position="179"/>
        <end position="196"/>
    </location>
</feature>
<evidence type="ECO:0000256" key="1">
    <source>
        <dbReference type="SAM" id="Phobius"/>
    </source>
</evidence>
<feature type="transmembrane region" description="Helical" evidence="1">
    <location>
        <begin position="247"/>
        <end position="267"/>
    </location>
</feature>
<accession>A0A0L6ZC86</accession>
<keyword evidence="1" id="KW-0472">Membrane</keyword>
<comment type="caution">
    <text evidence="2">The sequence shown here is derived from an EMBL/GenBank/DDBJ whole genome shotgun (WGS) entry which is preliminary data.</text>
</comment>
<evidence type="ECO:0008006" key="4">
    <source>
        <dbReference type="Google" id="ProtNLM"/>
    </source>
</evidence>
<organism evidence="2 3">
    <name type="scientific">Clostridium homopropionicum DSM 5847</name>
    <dbReference type="NCBI Taxonomy" id="1121318"/>
    <lineage>
        <taxon>Bacteria</taxon>
        <taxon>Bacillati</taxon>
        <taxon>Bacillota</taxon>
        <taxon>Clostridia</taxon>
        <taxon>Eubacteriales</taxon>
        <taxon>Clostridiaceae</taxon>
        <taxon>Clostridium</taxon>
    </lineage>
</organism>
<evidence type="ECO:0000313" key="2">
    <source>
        <dbReference type="EMBL" id="KOA20580.1"/>
    </source>
</evidence>
<gene>
    <name evidence="2" type="ORF">CLHOM_07220</name>
</gene>
<feature type="transmembrane region" description="Helical" evidence="1">
    <location>
        <begin position="202"/>
        <end position="235"/>
    </location>
</feature>
<evidence type="ECO:0000313" key="3">
    <source>
        <dbReference type="Proteomes" id="UP000037043"/>
    </source>
</evidence>
<feature type="transmembrane region" description="Helical" evidence="1">
    <location>
        <begin position="375"/>
        <end position="403"/>
    </location>
</feature>
<feature type="transmembrane region" description="Helical" evidence="1">
    <location>
        <begin position="114"/>
        <end position="133"/>
    </location>
</feature>
<keyword evidence="1" id="KW-1133">Transmembrane helix</keyword>
<feature type="transmembrane region" description="Helical" evidence="1">
    <location>
        <begin position="85"/>
        <end position="102"/>
    </location>
</feature>
<dbReference type="RefSeq" id="WP_052220316.1">
    <property type="nucleotide sequence ID" value="NZ_LHUR01000012.1"/>
</dbReference>
<dbReference type="STRING" id="36844.SAMN04488501_103281"/>
<feature type="transmembrane region" description="Helical" evidence="1">
    <location>
        <begin position="62"/>
        <end position="79"/>
    </location>
</feature>
<dbReference type="PATRIC" id="fig|1121318.3.peg.726"/>
<name>A0A0L6ZC86_9CLOT</name>
<dbReference type="AlphaFoldDB" id="A0A0L6ZC86"/>
<dbReference type="EMBL" id="LHUR01000012">
    <property type="protein sequence ID" value="KOA20580.1"/>
    <property type="molecule type" value="Genomic_DNA"/>
</dbReference>
<feature type="transmembrane region" description="Helical" evidence="1">
    <location>
        <begin position="10"/>
        <end position="27"/>
    </location>
</feature>
<proteinExistence type="predicted"/>
<sequence length="420" mass="49263">MYIKKTSDKLINMLIIFTIFDAYSIFFIKDFTITVGIFIIGIVCILKIIDFKNFRIGYKYNLTNKVAYIMIIYCMFNFLINNGKITSLVYTIFFLTFLILSYRQVEESEFERIIDIYIYITSILSIYAIYQFLGRSYGWPLSNLYYEPIMQKGYNWSNSISFGGKIFFRANAIYKEPSLLSQYTALSICFLYIKFWNEKNKVFLILIVIDMIAIILSFAGTGILVLLVFFTFRIFSWIKSHKRKFNLKNCLFIFFIICITILSIKIFQNNIYLQTFLNRKNEIFSNTSSGGIRFVGPFIALRESLQNNFFLGNGIGNRLMFIENLRLGISTVSSQSTLPRVGIDLGIIGLINFLLILFSLLLFDKRKNLNNKYYFTIALFCFIQLFNGEYFLSVTYWAFVYFINIKINLKNYNNNCDILG</sequence>
<reference evidence="3" key="1">
    <citation type="submission" date="2015-08" db="EMBL/GenBank/DDBJ databases">
        <title>Genome sequence of the strict anaerobe Clostridium homopropionicum LuHBu1 (DSM 5847T).</title>
        <authorList>
            <person name="Poehlein A."/>
            <person name="Beck M."/>
            <person name="Schiel-Bengelsdorf B."/>
            <person name="Bengelsdorf F.R."/>
            <person name="Daniel R."/>
            <person name="Duerre P."/>
        </authorList>
    </citation>
    <scope>NUCLEOTIDE SEQUENCE [LARGE SCALE GENOMIC DNA]</scope>
    <source>
        <strain evidence="3">DSM 5847</strain>
    </source>
</reference>
<feature type="transmembrane region" description="Helical" evidence="1">
    <location>
        <begin position="33"/>
        <end position="50"/>
    </location>
</feature>
<dbReference type="Proteomes" id="UP000037043">
    <property type="component" value="Unassembled WGS sequence"/>
</dbReference>
<keyword evidence="3" id="KW-1185">Reference proteome</keyword>